<dbReference type="AlphaFoldDB" id="A0A7C8M7J1"/>
<reference evidence="2 3" key="1">
    <citation type="submission" date="2020-01" db="EMBL/GenBank/DDBJ databases">
        <authorList>
            <consortium name="DOE Joint Genome Institute"/>
            <person name="Haridas S."/>
            <person name="Albert R."/>
            <person name="Binder M."/>
            <person name="Bloem J."/>
            <person name="Labutti K."/>
            <person name="Salamov A."/>
            <person name="Andreopoulos B."/>
            <person name="Baker S.E."/>
            <person name="Barry K."/>
            <person name="Bills G."/>
            <person name="Bluhm B.H."/>
            <person name="Cannon C."/>
            <person name="Castanera R."/>
            <person name="Culley D.E."/>
            <person name="Daum C."/>
            <person name="Ezra D."/>
            <person name="Gonzalez J.B."/>
            <person name="Henrissat B."/>
            <person name="Kuo A."/>
            <person name="Liang C."/>
            <person name="Lipzen A."/>
            <person name="Lutzoni F."/>
            <person name="Magnuson J."/>
            <person name="Mondo S."/>
            <person name="Nolan M."/>
            <person name="Ohm R."/>
            <person name="Pangilinan J."/>
            <person name="Park H.-J.H."/>
            <person name="Ramirez L."/>
            <person name="Alfaro M."/>
            <person name="Sun H."/>
            <person name="Tritt A."/>
            <person name="Yoshinaga Y."/>
            <person name="Zwiers L.-H.L."/>
            <person name="Turgeon B.G."/>
            <person name="Goodwin S.B."/>
            <person name="Spatafora J.W."/>
            <person name="Crous P.W."/>
            <person name="Grigoriev I.V."/>
        </authorList>
    </citation>
    <scope>NUCLEOTIDE SEQUENCE [LARGE SCALE GENOMIC DNA]</scope>
    <source>
        <strain evidence="2 3">CBS 611.86</strain>
    </source>
</reference>
<accession>A0A7C8M7J1</accession>
<dbReference type="EMBL" id="JAADJZ010000013">
    <property type="protein sequence ID" value="KAF2870856.1"/>
    <property type="molecule type" value="Genomic_DNA"/>
</dbReference>
<keyword evidence="1" id="KW-0732">Signal</keyword>
<name>A0A7C8M7J1_9PLEO</name>
<feature type="chain" id="PRO_5028872185" description="Beta/gamma crystallin 'Greek key' domain-containing protein" evidence="1">
    <location>
        <begin position="19"/>
        <end position="137"/>
    </location>
</feature>
<protein>
    <recommendedName>
        <fullName evidence="4">Beta/gamma crystallin 'Greek key' domain-containing protein</fullName>
    </recommendedName>
</protein>
<comment type="caution">
    <text evidence="2">The sequence shown here is derived from an EMBL/GenBank/DDBJ whole genome shotgun (WGS) entry which is preliminary data.</text>
</comment>
<dbReference type="Proteomes" id="UP000481861">
    <property type="component" value="Unassembled WGS sequence"/>
</dbReference>
<proteinExistence type="predicted"/>
<gene>
    <name evidence="2" type="ORF">BDV95DRAFT_607973</name>
</gene>
<feature type="signal peptide" evidence="1">
    <location>
        <begin position="1"/>
        <end position="18"/>
    </location>
</feature>
<keyword evidence="3" id="KW-1185">Reference proteome</keyword>
<sequence>MRTTVLLAALLGSALSAAVPLTTDLSARADEMTTTSSTCGTTLFKRQYLAGESFAIAAVGQCFDLDQGFGGNWDMQVHSLRVDKGVVCTFYREKNCPPIADYYTDSFVVGDKKKKVEHKTLCQEFDGKIRSVICKKV</sequence>
<evidence type="ECO:0000256" key="1">
    <source>
        <dbReference type="SAM" id="SignalP"/>
    </source>
</evidence>
<evidence type="ECO:0008006" key="4">
    <source>
        <dbReference type="Google" id="ProtNLM"/>
    </source>
</evidence>
<evidence type="ECO:0000313" key="3">
    <source>
        <dbReference type="Proteomes" id="UP000481861"/>
    </source>
</evidence>
<organism evidence="2 3">
    <name type="scientific">Massariosphaeria phaeospora</name>
    <dbReference type="NCBI Taxonomy" id="100035"/>
    <lineage>
        <taxon>Eukaryota</taxon>
        <taxon>Fungi</taxon>
        <taxon>Dikarya</taxon>
        <taxon>Ascomycota</taxon>
        <taxon>Pezizomycotina</taxon>
        <taxon>Dothideomycetes</taxon>
        <taxon>Pleosporomycetidae</taxon>
        <taxon>Pleosporales</taxon>
        <taxon>Pleosporales incertae sedis</taxon>
        <taxon>Massariosphaeria</taxon>
    </lineage>
</organism>
<evidence type="ECO:0000313" key="2">
    <source>
        <dbReference type="EMBL" id="KAF2870856.1"/>
    </source>
</evidence>
<dbReference type="OrthoDB" id="3786098at2759"/>
<dbReference type="Gene3D" id="2.60.20.10">
    <property type="entry name" value="Crystallins"/>
    <property type="match status" value="1"/>
</dbReference>